<evidence type="ECO:0000256" key="5">
    <source>
        <dbReference type="ARBA" id="ARBA00022723"/>
    </source>
</evidence>
<dbReference type="GO" id="GO:0006744">
    <property type="term" value="P:ubiquinone biosynthetic process"/>
    <property type="evidence" value="ECO:0007669"/>
    <property type="project" value="TreeGrafter"/>
</dbReference>
<comment type="similarity">
    <text evidence="3 20">Belongs to the FPP/GGPP synthase family.</text>
</comment>
<evidence type="ECO:0000256" key="17">
    <source>
        <dbReference type="ARBA" id="ARBA00083184"/>
    </source>
</evidence>
<evidence type="ECO:0000256" key="12">
    <source>
        <dbReference type="ARBA" id="ARBA00057934"/>
    </source>
</evidence>
<keyword evidence="7" id="KW-0443">Lipid metabolism</keyword>
<keyword evidence="21" id="KW-1185">Reference proteome</keyword>
<dbReference type="CDD" id="cd00685">
    <property type="entry name" value="Trans_IPPS_HT"/>
    <property type="match status" value="1"/>
</dbReference>
<evidence type="ECO:0000256" key="20">
    <source>
        <dbReference type="RuleBase" id="RU004466"/>
    </source>
</evidence>
<keyword evidence="6" id="KW-0460">Magnesium</keyword>
<evidence type="ECO:0000256" key="15">
    <source>
        <dbReference type="ARBA" id="ARBA00073240"/>
    </source>
</evidence>
<dbReference type="PROSITE" id="PS00444">
    <property type="entry name" value="POLYPRENYL_SYNTHASE_2"/>
    <property type="match status" value="1"/>
</dbReference>
<evidence type="ECO:0000256" key="18">
    <source>
        <dbReference type="ARBA" id="ARBA00083689"/>
    </source>
</evidence>
<dbReference type="Pfam" id="PF00348">
    <property type="entry name" value="polyprenyl_synt"/>
    <property type="match status" value="1"/>
</dbReference>
<evidence type="ECO:0000256" key="19">
    <source>
        <dbReference type="ARBA" id="ARBA00084036"/>
    </source>
</evidence>
<dbReference type="OrthoDB" id="9927103at2759"/>
<reference evidence="21" key="1">
    <citation type="submission" date="2024-06" db="UniProtKB">
        <authorList>
            <consortium name="RefSeq"/>
        </authorList>
    </citation>
    <scope>NUCLEOTIDE SEQUENCE [LARGE SCALE GENOMIC DNA]</scope>
</reference>
<evidence type="ECO:0000256" key="7">
    <source>
        <dbReference type="ARBA" id="ARBA00023098"/>
    </source>
</evidence>
<comment type="function">
    <text evidence="12">Heterotetrameric enzyme that catalyzes the condensation of farnesyl diphosphate (FPP), which acts as a primer, and isopentenyl diphosphate (IPP) to produce prenyl diphosphates of varying chain lengths and participates in the determination of the side chain of ubiquinone. Supplies nona and decaprenyl diphosphate, the precursors for the side chain of the isoprenoid quinones ubiquinone-9 (Q9)and ubiquinone-10 (Q10) respectively. The enzyme adds isopentenyl diphosphate molecules sequentially to farnesyl diphosphate with trans stereochemistry.</text>
</comment>
<keyword evidence="5" id="KW-0479">Metal-binding</keyword>
<comment type="subcellular location">
    <subcellularLocation>
        <location evidence="2">Mitochondrion</location>
    </subcellularLocation>
</comment>
<keyword evidence="8" id="KW-0496">Mitochondrion</keyword>
<organism evidence="21 22">
    <name type="scientific">Crassostrea virginica</name>
    <name type="common">Eastern oyster</name>
    <dbReference type="NCBI Taxonomy" id="6565"/>
    <lineage>
        <taxon>Eukaryota</taxon>
        <taxon>Metazoa</taxon>
        <taxon>Spiralia</taxon>
        <taxon>Lophotrochozoa</taxon>
        <taxon>Mollusca</taxon>
        <taxon>Bivalvia</taxon>
        <taxon>Autobranchia</taxon>
        <taxon>Pteriomorphia</taxon>
        <taxon>Ostreida</taxon>
        <taxon>Ostreoidea</taxon>
        <taxon>Ostreidae</taxon>
        <taxon>Crassostrea</taxon>
    </lineage>
</organism>
<sequence>MAFHKLRITNQRSFSSETLHTSTQKDINPFQEARPEIDYICDNINKKLCTQMLELREMAQYYFDGQGKTFRPLIVLLMAKAINMHQNSTDIISQSQQQVAMISEMIHTASLIHDDVIDNSSTRRGKPTVDNKWGQRKAILVGDYILSVSSLLLAQLRNEEVVKILSQVIEDLVRGEFMQLGSKEEPNDRFNHYLKKTFKKTASLIANSCKAVAVLGNCNEDVTQRAFEYGQNIGMAFQLIDDLLDFTSHESIMGKPTAADLRLGLATAPVLYAAQEHQELNALIMRRFCHEGDVELARSFVAKSDGVYQTKLLAEAHSAAAIELLKELEPSKARDALEHVATLVLRRNK</sequence>
<dbReference type="InterPro" id="IPR008949">
    <property type="entry name" value="Isoprenoid_synthase_dom_sf"/>
</dbReference>
<keyword evidence="4 20" id="KW-0808">Transferase</keyword>
<gene>
    <name evidence="22" type="primary">LOC111123669</name>
</gene>
<dbReference type="EC" id="2.5.1.91" evidence="14"/>
<accession>A0A8B8D4Y1</accession>
<evidence type="ECO:0000256" key="10">
    <source>
        <dbReference type="ARBA" id="ARBA00050825"/>
    </source>
</evidence>
<keyword evidence="9" id="KW-0414">Isoprene biosynthesis</keyword>
<evidence type="ECO:0000256" key="1">
    <source>
        <dbReference type="ARBA" id="ARBA00001946"/>
    </source>
</evidence>
<proteinExistence type="inferred from homology"/>
<dbReference type="PANTHER" id="PTHR12001">
    <property type="entry name" value="GERANYLGERANYL PYROPHOSPHATE SYNTHASE"/>
    <property type="match status" value="1"/>
</dbReference>
<dbReference type="AlphaFoldDB" id="A0A8B8D4Y1"/>
<dbReference type="GeneID" id="111123669"/>
<evidence type="ECO:0000256" key="14">
    <source>
        <dbReference type="ARBA" id="ARBA00066510"/>
    </source>
</evidence>
<dbReference type="Gene3D" id="1.10.600.10">
    <property type="entry name" value="Farnesyl Diphosphate Synthase"/>
    <property type="match status" value="1"/>
</dbReference>
<evidence type="ECO:0000313" key="22">
    <source>
        <dbReference type="RefSeq" id="XP_022321886.1"/>
    </source>
</evidence>
<dbReference type="InterPro" id="IPR000092">
    <property type="entry name" value="Polyprenyl_synt"/>
</dbReference>
<dbReference type="GO" id="GO:0008299">
    <property type="term" value="P:isoprenoid biosynthetic process"/>
    <property type="evidence" value="ECO:0007669"/>
    <property type="project" value="UniProtKB-KW"/>
</dbReference>
<evidence type="ECO:0000313" key="21">
    <source>
        <dbReference type="Proteomes" id="UP000694844"/>
    </source>
</evidence>
<evidence type="ECO:0000256" key="13">
    <source>
        <dbReference type="ARBA" id="ARBA00064334"/>
    </source>
</evidence>
<evidence type="ECO:0000256" key="8">
    <source>
        <dbReference type="ARBA" id="ARBA00023128"/>
    </source>
</evidence>
<evidence type="ECO:0000256" key="4">
    <source>
        <dbReference type="ARBA" id="ARBA00022679"/>
    </source>
</evidence>
<dbReference type="FunFam" id="1.10.600.10:FF:000011">
    <property type="entry name" value="Decaprenyl diphosphate synthase subunit 1"/>
    <property type="match status" value="1"/>
</dbReference>
<protein>
    <recommendedName>
        <fullName evidence="15">All trans-polyprenyl-diphosphate synthase PDSS1</fullName>
        <ecNumber evidence="14">2.5.1.91</ecNumber>
    </recommendedName>
    <alternativeName>
        <fullName evidence="18">All-trans-decaprenyl-diphosphate synthase subunit 1</fullName>
    </alternativeName>
    <alternativeName>
        <fullName evidence="16">Decaprenyl-diphosphate synthase subunit 1</fullName>
    </alternativeName>
    <alternativeName>
        <fullName evidence="17">Solanesyl-diphosphate synthase subunit 1</fullName>
    </alternativeName>
    <alternativeName>
        <fullName evidence="19">Trans-prenyltransferase 1</fullName>
    </alternativeName>
</protein>
<comment type="catalytic activity">
    <reaction evidence="11">
        <text>7 isopentenyl diphosphate + (2E,6E)-farnesyl diphosphate = all-trans-decaprenyl diphosphate + 7 diphosphate</text>
        <dbReference type="Rhea" id="RHEA:27802"/>
        <dbReference type="ChEBI" id="CHEBI:33019"/>
        <dbReference type="ChEBI" id="CHEBI:60721"/>
        <dbReference type="ChEBI" id="CHEBI:128769"/>
        <dbReference type="ChEBI" id="CHEBI:175763"/>
        <dbReference type="EC" id="2.5.1.91"/>
    </reaction>
    <physiologicalReaction direction="left-to-right" evidence="11">
        <dbReference type="Rhea" id="RHEA:27803"/>
    </physiologicalReaction>
</comment>
<reference evidence="22" key="2">
    <citation type="submission" date="2025-08" db="UniProtKB">
        <authorList>
            <consortium name="RefSeq"/>
        </authorList>
    </citation>
    <scope>IDENTIFICATION</scope>
    <source>
        <tissue evidence="22">Whole sample</tissue>
    </source>
</reference>
<comment type="subunit">
    <text evidence="13">Heterotetramer composed of 2 PDSS1/DPS1 and 2 PDSS2/DLP1 subunits.</text>
</comment>
<dbReference type="GO" id="GO:0097269">
    <property type="term" value="F:all-trans-decaprenyl-diphosphate synthase activity"/>
    <property type="evidence" value="ECO:0007669"/>
    <property type="project" value="UniProtKB-EC"/>
</dbReference>
<dbReference type="PANTHER" id="PTHR12001:SF69">
    <property type="entry name" value="ALL TRANS-POLYPRENYL-DIPHOSPHATE SYNTHASE PDSS1"/>
    <property type="match status" value="1"/>
</dbReference>
<evidence type="ECO:0000256" key="6">
    <source>
        <dbReference type="ARBA" id="ARBA00022842"/>
    </source>
</evidence>
<evidence type="ECO:0000256" key="3">
    <source>
        <dbReference type="ARBA" id="ARBA00006706"/>
    </source>
</evidence>
<dbReference type="GO" id="GO:0046872">
    <property type="term" value="F:metal ion binding"/>
    <property type="evidence" value="ECO:0007669"/>
    <property type="project" value="UniProtKB-KW"/>
</dbReference>
<evidence type="ECO:0000256" key="11">
    <source>
        <dbReference type="ARBA" id="ARBA00051100"/>
    </source>
</evidence>
<dbReference type="RefSeq" id="XP_022321886.1">
    <property type="nucleotide sequence ID" value="XM_022466178.1"/>
</dbReference>
<dbReference type="InterPro" id="IPR033749">
    <property type="entry name" value="Polyprenyl_synt_CS"/>
</dbReference>
<dbReference type="Proteomes" id="UP000694844">
    <property type="component" value="Chromosome 1"/>
</dbReference>
<evidence type="ECO:0000256" key="16">
    <source>
        <dbReference type="ARBA" id="ARBA00080324"/>
    </source>
</evidence>
<comment type="catalytic activity">
    <reaction evidence="10">
        <text>6 isopentenyl diphosphate + (2E,6E)-farnesyl diphosphate = all-trans-nonaprenyl diphosphate + 6 diphosphate</text>
        <dbReference type="Rhea" id="RHEA:55364"/>
        <dbReference type="ChEBI" id="CHEBI:33019"/>
        <dbReference type="ChEBI" id="CHEBI:58391"/>
        <dbReference type="ChEBI" id="CHEBI:128769"/>
        <dbReference type="ChEBI" id="CHEBI:175763"/>
    </reaction>
    <physiologicalReaction direction="left-to-right" evidence="10">
        <dbReference type="Rhea" id="RHEA:55365"/>
    </physiologicalReaction>
</comment>
<name>A0A8B8D4Y1_CRAVI</name>
<dbReference type="PROSITE" id="PS00723">
    <property type="entry name" value="POLYPRENYL_SYNTHASE_1"/>
    <property type="match status" value="1"/>
</dbReference>
<evidence type="ECO:0000256" key="2">
    <source>
        <dbReference type="ARBA" id="ARBA00004173"/>
    </source>
</evidence>
<dbReference type="SUPFAM" id="SSF48576">
    <property type="entry name" value="Terpenoid synthases"/>
    <property type="match status" value="1"/>
</dbReference>
<dbReference type="GO" id="GO:0032478">
    <property type="term" value="C:heterotetrameric polyprenyl diphosphate synthase complex"/>
    <property type="evidence" value="ECO:0007669"/>
    <property type="project" value="UniProtKB-ARBA"/>
</dbReference>
<evidence type="ECO:0000256" key="9">
    <source>
        <dbReference type="ARBA" id="ARBA00023229"/>
    </source>
</evidence>
<dbReference type="SFLD" id="SFLDS00005">
    <property type="entry name" value="Isoprenoid_Synthase_Type_I"/>
    <property type="match status" value="1"/>
</dbReference>
<comment type="cofactor">
    <cofactor evidence="1">
        <name>Mg(2+)</name>
        <dbReference type="ChEBI" id="CHEBI:18420"/>
    </cofactor>
</comment>